<keyword evidence="2" id="KW-0812">Transmembrane</keyword>
<proteinExistence type="predicted"/>
<evidence type="ECO:0000313" key="3">
    <source>
        <dbReference type="EMBL" id="KIN05535.1"/>
    </source>
</evidence>
<keyword evidence="2" id="KW-0472">Membrane</keyword>
<organism evidence="3 4">
    <name type="scientific">Oidiodendron maius (strain Zn)</name>
    <dbReference type="NCBI Taxonomy" id="913774"/>
    <lineage>
        <taxon>Eukaryota</taxon>
        <taxon>Fungi</taxon>
        <taxon>Dikarya</taxon>
        <taxon>Ascomycota</taxon>
        <taxon>Pezizomycotina</taxon>
        <taxon>Leotiomycetes</taxon>
        <taxon>Leotiomycetes incertae sedis</taxon>
        <taxon>Myxotrichaceae</taxon>
        <taxon>Oidiodendron</taxon>
    </lineage>
</organism>
<dbReference type="AlphaFoldDB" id="A0A0C3HR78"/>
<reference evidence="3 4" key="1">
    <citation type="submission" date="2014-04" db="EMBL/GenBank/DDBJ databases">
        <authorList>
            <consortium name="DOE Joint Genome Institute"/>
            <person name="Kuo A."/>
            <person name="Martino E."/>
            <person name="Perotto S."/>
            <person name="Kohler A."/>
            <person name="Nagy L.G."/>
            <person name="Floudas D."/>
            <person name="Copeland A."/>
            <person name="Barry K.W."/>
            <person name="Cichocki N."/>
            <person name="Veneault-Fourrey C."/>
            <person name="LaButti K."/>
            <person name="Lindquist E.A."/>
            <person name="Lipzen A."/>
            <person name="Lundell T."/>
            <person name="Morin E."/>
            <person name="Murat C."/>
            <person name="Sun H."/>
            <person name="Tunlid A."/>
            <person name="Henrissat B."/>
            <person name="Grigoriev I.V."/>
            <person name="Hibbett D.S."/>
            <person name="Martin F."/>
            <person name="Nordberg H.P."/>
            <person name="Cantor M.N."/>
            <person name="Hua S.X."/>
        </authorList>
    </citation>
    <scope>NUCLEOTIDE SEQUENCE [LARGE SCALE GENOMIC DNA]</scope>
    <source>
        <strain evidence="3 4">Zn</strain>
    </source>
</reference>
<evidence type="ECO:0000256" key="2">
    <source>
        <dbReference type="SAM" id="Phobius"/>
    </source>
</evidence>
<reference evidence="4" key="2">
    <citation type="submission" date="2015-01" db="EMBL/GenBank/DDBJ databases">
        <title>Evolutionary Origins and Diversification of the Mycorrhizal Mutualists.</title>
        <authorList>
            <consortium name="DOE Joint Genome Institute"/>
            <consortium name="Mycorrhizal Genomics Consortium"/>
            <person name="Kohler A."/>
            <person name="Kuo A."/>
            <person name="Nagy L.G."/>
            <person name="Floudas D."/>
            <person name="Copeland A."/>
            <person name="Barry K.W."/>
            <person name="Cichocki N."/>
            <person name="Veneault-Fourrey C."/>
            <person name="LaButti K."/>
            <person name="Lindquist E.A."/>
            <person name="Lipzen A."/>
            <person name="Lundell T."/>
            <person name="Morin E."/>
            <person name="Murat C."/>
            <person name="Riley R."/>
            <person name="Ohm R."/>
            <person name="Sun H."/>
            <person name="Tunlid A."/>
            <person name="Henrissat B."/>
            <person name="Grigoriev I.V."/>
            <person name="Hibbett D.S."/>
            <person name="Martin F."/>
        </authorList>
    </citation>
    <scope>NUCLEOTIDE SEQUENCE [LARGE SCALE GENOMIC DNA]</scope>
    <source>
        <strain evidence="4">Zn</strain>
    </source>
</reference>
<feature type="region of interest" description="Disordered" evidence="1">
    <location>
        <begin position="41"/>
        <end position="72"/>
    </location>
</feature>
<sequence>MREALWVPREALAAGAGDSGNRTLAHIQYDGEKSAVNSLAHASGAPQASALPALEQPFTRPTRTRGPGSASSLMAPRLHVHHAGWTAGKTYPTIDGPRRRESSVAPQMDLALLLAGTWPGGIARTRESSGDSGRVEPIGNVIPSRRQVGEVCQLGMVCRISVPFVQEVAYRRVVKRLVAFSVNAHGSGVAAFHVLPRRESGEGIAALVQYSKTRLPSRSYCGSVGFLIFAISAAVLSSFQFSGTLNLLPKSRQRRRHGCFLV</sequence>
<dbReference type="HOGENOM" id="CLU_1062080_0_0_1"/>
<evidence type="ECO:0000256" key="1">
    <source>
        <dbReference type="SAM" id="MobiDB-lite"/>
    </source>
</evidence>
<keyword evidence="4" id="KW-1185">Reference proteome</keyword>
<keyword evidence="2" id="KW-1133">Transmembrane helix</keyword>
<protein>
    <submittedName>
        <fullName evidence="3">Uncharacterized protein</fullName>
    </submittedName>
</protein>
<dbReference type="InParanoid" id="A0A0C3HR78"/>
<dbReference type="Proteomes" id="UP000054321">
    <property type="component" value="Unassembled WGS sequence"/>
</dbReference>
<feature type="transmembrane region" description="Helical" evidence="2">
    <location>
        <begin position="224"/>
        <end position="248"/>
    </location>
</feature>
<name>A0A0C3HR78_OIDMZ</name>
<dbReference type="EMBL" id="KN832871">
    <property type="protein sequence ID" value="KIN05535.1"/>
    <property type="molecule type" value="Genomic_DNA"/>
</dbReference>
<accession>A0A0C3HR78</accession>
<gene>
    <name evidence="3" type="ORF">OIDMADRAFT_141281</name>
</gene>
<evidence type="ECO:0000313" key="4">
    <source>
        <dbReference type="Proteomes" id="UP000054321"/>
    </source>
</evidence>